<evidence type="ECO:0000256" key="1">
    <source>
        <dbReference type="ARBA" id="ARBA00023125"/>
    </source>
</evidence>
<dbReference type="CDD" id="cd00093">
    <property type="entry name" value="HTH_XRE"/>
    <property type="match status" value="1"/>
</dbReference>
<feature type="domain" description="HTH cro/C1-type" evidence="2">
    <location>
        <begin position="8"/>
        <end position="62"/>
    </location>
</feature>
<proteinExistence type="predicted"/>
<reference evidence="3 4" key="1">
    <citation type="submission" date="2017-06" db="EMBL/GenBank/DDBJ databases">
        <authorList>
            <person name="Kim H.J."/>
            <person name="Triplett B.A."/>
        </authorList>
    </citation>
    <scope>NUCLEOTIDE SEQUENCE [LARGE SCALE GENOMIC DNA]</scope>
    <source>
        <strain evidence="3 4">SCA</strain>
    </source>
</reference>
<sequence>MNTIGKRIKYLREKKKLTQKQLADATGVQRGNLSHYEKDKIKPSSDAIISLSQFFNVSCDWFLIGKTEKKGRKGKSDEEPLILRKLTDEEKKDVAKYADYLVWRRTQEEKEREQLDIIAEESDTYEEKKRRDS</sequence>
<dbReference type="PROSITE" id="PS50943">
    <property type="entry name" value="HTH_CROC1"/>
    <property type="match status" value="1"/>
</dbReference>
<dbReference type="Gene3D" id="1.10.260.40">
    <property type="entry name" value="lambda repressor-like DNA-binding domains"/>
    <property type="match status" value="1"/>
</dbReference>
<dbReference type="Pfam" id="PF01381">
    <property type="entry name" value="HTH_3"/>
    <property type="match status" value="1"/>
</dbReference>
<accession>A0A239FJ30</accession>
<name>A0A239FJ30_9FIRM</name>
<dbReference type="PANTHER" id="PTHR46558">
    <property type="entry name" value="TRACRIPTIONAL REGULATORY PROTEIN-RELATED-RELATED"/>
    <property type="match status" value="1"/>
</dbReference>
<dbReference type="EMBL" id="FZOJ01000013">
    <property type="protein sequence ID" value="SNS56232.1"/>
    <property type="molecule type" value="Genomic_DNA"/>
</dbReference>
<dbReference type="SMART" id="SM00530">
    <property type="entry name" value="HTH_XRE"/>
    <property type="match status" value="1"/>
</dbReference>
<gene>
    <name evidence="3" type="ORF">SAMN05446037_101313</name>
</gene>
<organism evidence="3 4">
    <name type="scientific">Anaerovirgula multivorans</name>
    <dbReference type="NCBI Taxonomy" id="312168"/>
    <lineage>
        <taxon>Bacteria</taxon>
        <taxon>Bacillati</taxon>
        <taxon>Bacillota</taxon>
        <taxon>Clostridia</taxon>
        <taxon>Peptostreptococcales</taxon>
        <taxon>Natronincolaceae</taxon>
        <taxon>Anaerovirgula</taxon>
    </lineage>
</organism>
<dbReference type="RefSeq" id="WP_089283462.1">
    <property type="nucleotide sequence ID" value="NZ_FZOJ01000013.1"/>
</dbReference>
<dbReference type="AlphaFoldDB" id="A0A239FJ30"/>
<evidence type="ECO:0000313" key="4">
    <source>
        <dbReference type="Proteomes" id="UP000198304"/>
    </source>
</evidence>
<evidence type="ECO:0000259" key="2">
    <source>
        <dbReference type="PROSITE" id="PS50943"/>
    </source>
</evidence>
<dbReference type="SUPFAM" id="SSF47413">
    <property type="entry name" value="lambda repressor-like DNA-binding domains"/>
    <property type="match status" value="1"/>
</dbReference>
<dbReference type="OrthoDB" id="9801008at2"/>
<dbReference type="Proteomes" id="UP000198304">
    <property type="component" value="Unassembled WGS sequence"/>
</dbReference>
<dbReference type="InterPro" id="IPR010982">
    <property type="entry name" value="Lambda_DNA-bd_dom_sf"/>
</dbReference>
<dbReference type="PANTHER" id="PTHR46558:SF11">
    <property type="entry name" value="HTH-TYPE TRANSCRIPTIONAL REGULATOR XRE"/>
    <property type="match status" value="1"/>
</dbReference>
<keyword evidence="1 3" id="KW-0238">DNA-binding</keyword>
<keyword evidence="4" id="KW-1185">Reference proteome</keyword>
<evidence type="ECO:0000313" key="3">
    <source>
        <dbReference type="EMBL" id="SNS56232.1"/>
    </source>
</evidence>
<dbReference type="GO" id="GO:0003677">
    <property type="term" value="F:DNA binding"/>
    <property type="evidence" value="ECO:0007669"/>
    <property type="project" value="UniProtKB-KW"/>
</dbReference>
<dbReference type="InterPro" id="IPR001387">
    <property type="entry name" value="Cro/C1-type_HTH"/>
</dbReference>
<protein>
    <submittedName>
        <fullName evidence="3">DNA-binding transcriptional regulator, XRE-family HTH domain</fullName>
    </submittedName>
</protein>